<dbReference type="EMBL" id="CP036525">
    <property type="protein sequence ID" value="QDT06896.1"/>
    <property type="molecule type" value="Genomic_DNA"/>
</dbReference>
<sequence>MIATSLLDDCRRLAFTVAPELEANPLYVVDAETLAGTPNPADCLGFARRGNWMDYETIDRIGDAWTGPGPLIALDGEVIRESHGENFTAAVTGTMVHELAHILPAIEARELSHRQPGDKMDCDAVRQNQAVSLSRSIAKPAAEPGSCIDPHNDQFIRRTCHVYSRAVAHGWDVSIDGLFGGSLWFACQPAHWITSLLPELHSMRTASFAEIETATPPEAFTKLWQSSLDLYRSFQDPRGDIDEQI</sequence>
<gene>
    <name evidence="1" type="ORF">K227x_53190</name>
</gene>
<accession>A0A517NID6</accession>
<dbReference type="RefSeq" id="WP_145174158.1">
    <property type="nucleotide sequence ID" value="NZ_CP036525.1"/>
</dbReference>
<evidence type="ECO:0000313" key="1">
    <source>
        <dbReference type="EMBL" id="QDT06896.1"/>
    </source>
</evidence>
<dbReference type="Proteomes" id="UP000318538">
    <property type="component" value="Chromosome"/>
</dbReference>
<proteinExistence type="predicted"/>
<dbReference type="AlphaFoldDB" id="A0A517NID6"/>
<name>A0A517NID6_9BACT</name>
<dbReference type="OrthoDB" id="281571at2"/>
<organism evidence="1 2">
    <name type="scientific">Rubripirellula lacrimiformis</name>
    <dbReference type="NCBI Taxonomy" id="1930273"/>
    <lineage>
        <taxon>Bacteria</taxon>
        <taxon>Pseudomonadati</taxon>
        <taxon>Planctomycetota</taxon>
        <taxon>Planctomycetia</taxon>
        <taxon>Pirellulales</taxon>
        <taxon>Pirellulaceae</taxon>
        <taxon>Rubripirellula</taxon>
    </lineage>
</organism>
<protein>
    <submittedName>
        <fullName evidence="1">Uncharacterized protein</fullName>
    </submittedName>
</protein>
<evidence type="ECO:0000313" key="2">
    <source>
        <dbReference type="Proteomes" id="UP000318538"/>
    </source>
</evidence>
<reference evidence="1 2" key="1">
    <citation type="submission" date="2019-02" db="EMBL/GenBank/DDBJ databases">
        <title>Deep-cultivation of Planctomycetes and their phenomic and genomic characterization uncovers novel biology.</title>
        <authorList>
            <person name="Wiegand S."/>
            <person name="Jogler M."/>
            <person name="Boedeker C."/>
            <person name="Pinto D."/>
            <person name="Vollmers J."/>
            <person name="Rivas-Marin E."/>
            <person name="Kohn T."/>
            <person name="Peeters S.H."/>
            <person name="Heuer A."/>
            <person name="Rast P."/>
            <person name="Oberbeckmann S."/>
            <person name="Bunk B."/>
            <person name="Jeske O."/>
            <person name="Meyerdierks A."/>
            <person name="Storesund J.E."/>
            <person name="Kallscheuer N."/>
            <person name="Luecker S."/>
            <person name="Lage O.M."/>
            <person name="Pohl T."/>
            <person name="Merkel B.J."/>
            <person name="Hornburger P."/>
            <person name="Mueller R.-W."/>
            <person name="Bruemmer F."/>
            <person name="Labrenz M."/>
            <person name="Spormann A.M."/>
            <person name="Op den Camp H."/>
            <person name="Overmann J."/>
            <person name="Amann R."/>
            <person name="Jetten M.S.M."/>
            <person name="Mascher T."/>
            <person name="Medema M.H."/>
            <person name="Devos D.P."/>
            <person name="Kaster A.-K."/>
            <person name="Ovreas L."/>
            <person name="Rohde M."/>
            <person name="Galperin M.Y."/>
            <person name="Jogler C."/>
        </authorList>
    </citation>
    <scope>NUCLEOTIDE SEQUENCE [LARGE SCALE GENOMIC DNA]</scope>
    <source>
        <strain evidence="1 2">K22_7</strain>
    </source>
</reference>
<dbReference type="KEGG" id="rlc:K227x_53190"/>
<keyword evidence="2" id="KW-1185">Reference proteome</keyword>